<evidence type="ECO:0000313" key="6">
    <source>
        <dbReference type="EMBL" id="CAJ0950294.1"/>
    </source>
</evidence>
<name>A0ABN9LTG1_9NEOB</name>
<dbReference type="InterPro" id="IPR008735">
    <property type="entry name" value="PSP94"/>
</dbReference>
<keyword evidence="7" id="KW-1185">Reference proteome</keyword>
<evidence type="ECO:0008006" key="8">
    <source>
        <dbReference type="Google" id="ProtNLM"/>
    </source>
</evidence>
<keyword evidence="4" id="KW-1015">Disulfide bond</keyword>
<protein>
    <recommendedName>
        <fullName evidence="8">Beta-microseminoprotein</fullName>
    </recommendedName>
</protein>
<sequence length="185" mass="20591">MVLLKSTTHPAKNKPSNGHIDRKNKKVMALGRRGSKMENPRLKTMLNQHGNQGKHRVTKRGPALSYPMFTLVTSEDIAGSSSLVAFLLGYSFLVTLSNGSCIDKESRLSRCMDEDIKRALNSTWFKEECMMCTCDLDGNMDCCSRMLMPVLKDPACKATLNKTSCTYIIRRTDNSAGPCEVMALM</sequence>
<evidence type="ECO:0000256" key="3">
    <source>
        <dbReference type="ARBA" id="ARBA00022525"/>
    </source>
</evidence>
<dbReference type="PANTHER" id="PTHR10500:SF7">
    <property type="entry name" value="BETA-MICROSEMINOPROTEIN"/>
    <property type="match status" value="1"/>
</dbReference>
<dbReference type="Proteomes" id="UP001176940">
    <property type="component" value="Unassembled WGS sequence"/>
</dbReference>
<feature type="region of interest" description="Disordered" evidence="5">
    <location>
        <begin position="1"/>
        <end position="23"/>
    </location>
</feature>
<comment type="subcellular location">
    <subcellularLocation>
        <location evidence="1">Secreted</location>
    </subcellularLocation>
</comment>
<evidence type="ECO:0000313" key="7">
    <source>
        <dbReference type="Proteomes" id="UP001176940"/>
    </source>
</evidence>
<proteinExistence type="inferred from homology"/>
<gene>
    <name evidence="6" type="ORF">RIMI_LOCUS12964505</name>
</gene>
<dbReference type="EMBL" id="CAUEEQ010031436">
    <property type="protein sequence ID" value="CAJ0950294.1"/>
    <property type="molecule type" value="Genomic_DNA"/>
</dbReference>
<comment type="caution">
    <text evidence="6">The sequence shown here is derived from an EMBL/GenBank/DDBJ whole genome shotgun (WGS) entry which is preliminary data.</text>
</comment>
<comment type="similarity">
    <text evidence="2">Belongs to the beta-microseminoprotein family.</text>
</comment>
<keyword evidence="3" id="KW-0964">Secreted</keyword>
<evidence type="ECO:0000256" key="2">
    <source>
        <dbReference type="ARBA" id="ARBA00010352"/>
    </source>
</evidence>
<dbReference type="Pfam" id="PF05825">
    <property type="entry name" value="PSP94"/>
    <property type="match status" value="1"/>
</dbReference>
<feature type="compositionally biased region" description="Polar residues" evidence="5">
    <location>
        <begin position="1"/>
        <end position="16"/>
    </location>
</feature>
<organism evidence="6 7">
    <name type="scientific">Ranitomeya imitator</name>
    <name type="common">mimic poison frog</name>
    <dbReference type="NCBI Taxonomy" id="111125"/>
    <lineage>
        <taxon>Eukaryota</taxon>
        <taxon>Metazoa</taxon>
        <taxon>Chordata</taxon>
        <taxon>Craniata</taxon>
        <taxon>Vertebrata</taxon>
        <taxon>Euteleostomi</taxon>
        <taxon>Amphibia</taxon>
        <taxon>Batrachia</taxon>
        <taxon>Anura</taxon>
        <taxon>Neobatrachia</taxon>
        <taxon>Hyloidea</taxon>
        <taxon>Dendrobatidae</taxon>
        <taxon>Dendrobatinae</taxon>
        <taxon>Ranitomeya</taxon>
    </lineage>
</organism>
<accession>A0ABN9LTG1</accession>
<evidence type="ECO:0000256" key="5">
    <source>
        <dbReference type="SAM" id="MobiDB-lite"/>
    </source>
</evidence>
<evidence type="ECO:0000256" key="4">
    <source>
        <dbReference type="ARBA" id="ARBA00023157"/>
    </source>
</evidence>
<dbReference type="PANTHER" id="PTHR10500">
    <property type="entry name" value="BETA-MICROSEMINOPROTEIN"/>
    <property type="match status" value="1"/>
</dbReference>
<dbReference type="Gene3D" id="2.60.40.1900">
    <property type="entry name" value="Beta-microseminoprotein (PSP94) domain"/>
    <property type="match status" value="1"/>
</dbReference>
<evidence type="ECO:0000256" key="1">
    <source>
        <dbReference type="ARBA" id="ARBA00004613"/>
    </source>
</evidence>
<reference evidence="6" key="1">
    <citation type="submission" date="2023-07" db="EMBL/GenBank/DDBJ databases">
        <authorList>
            <person name="Stuckert A."/>
        </authorList>
    </citation>
    <scope>NUCLEOTIDE SEQUENCE</scope>
</reference>